<feature type="region of interest" description="Disordered" evidence="3">
    <location>
        <begin position="1"/>
        <end position="21"/>
    </location>
</feature>
<dbReference type="OrthoDB" id="433924at2759"/>
<sequence length="428" mass="46860">MESVKPDFEEPQKQEQEDDQIVSTADDLIIKMLSADEGILVEEVSEVEAVKVSSVVDASAAVVIEETSSSTEETTLELQSLEKSGLDELSNLIDFNASNQLNEVTGDDIKTEDANSKLEQSGNSDAAATATTKAAEDIDTDAAKSSDKKKKSSKEPARKSNGKQSKAKGKAAKVVESVFEDDVEDMPEYEVEKIVGHRTFKSKVVKYEVKWKGYSSSDNTIENAITMHDDVPELCAAYWATCKDKRPDNVPHVPTEEIQTIIEEQRKPKETGDVLEPKPAAKQTATAAASPSSSSSKAKAGSSANNESQSHTSANTTPPSKRKRTGSGGGAESPSFKKFKKNMEHIPDYMIKLGYQFPAHWPNKKTEWSVDVKKVCVQASPVDGKVMFTYLEWNNGERTIHPMAEAHEMIPEKVGIPWLKPLQHANAL</sequence>
<name>A0A0B7NGY0_9FUNG</name>
<keyword evidence="6" id="KW-1185">Reference proteome</keyword>
<dbReference type="SMART" id="SM00298">
    <property type="entry name" value="CHROMO"/>
    <property type="match status" value="1"/>
</dbReference>
<accession>A0A0B7NGY0</accession>
<evidence type="ECO:0000256" key="1">
    <source>
        <dbReference type="ARBA" id="ARBA00004123"/>
    </source>
</evidence>
<evidence type="ECO:0000313" key="6">
    <source>
        <dbReference type="Proteomes" id="UP000054107"/>
    </source>
</evidence>
<feature type="compositionally biased region" description="Basic and acidic residues" evidence="3">
    <location>
        <begin position="1"/>
        <end position="15"/>
    </location>
</feature>
<reference evidence="5 6" key="1">
    <citation type="submission" date="2014-09" db="EMBL/GenBank/DDBJ databases">
        <authorList>
            <person name="Ellenberger Sabrina"/>
        </authorList>
    </citation>
    <scope>NUCLEOTIDE SEQUENCE [LARGE SCALE GENOMIC DNA]</scope>
    <source>
        <strain evidence="5 6">CBS 412.66</strain>
    </source>
</reference>
<dbReference type="SUPFAM" id="SSF54160">
    <property type="entry name" value="Chromo domain-like"/>
    <property type="match status" value="1"/>
</dbReference>
<dbReference type="AlphaFoldDB" id="A0A0B7NGY0"/>
<dbReference type="InterPro" id="IPR000953">
    <property type="entry name" value="Chromo/chromo_shadow_dom"/>
</dbReference>
<evidence type="ECO:0000259" key="4">
    <source>
        <dbReference type="PROSITE" id="PS50013"/>
    </source>
</evidence>
<dbReference type="GO" id="GO:0005634">
    <property type="term" value="C:nucleus"/>
    <property type="evidence" value="ECO:0007669"/>
    <property type="project" value="UniProtKB-SubCell"/>
</dbReference>
<evidence type="ECO:0000256" key="3">
    <source>
        <dbReference type="SAM" id="MobiDB-lite"/>
    </source>
</evidence>
<dbReference type="Proteomes" id="UP000054107">
    <property type="component" value="Unassembled WGS sequence"/>
</dbReference>
<feature type="domain" description="Chromo" evidence="4">
    <location>
        <begin position="189"/>
        <end position="250"/>
    </location>
</feature>
<dbReference type="CDD" id="cd00024">
    <property type="entry name" value="CD_CSD"/>
    <property type="match status" value="1"/>
</dbReference>
<feature type="region of interest" description="Disordered" evidence="3">
    <location>
        <begin position="259"/>
        <end position="338"/>
    </location>
</feature>
<dbReference type="PROSITE" id="PS50013">
    <property type="entry name" value="CHROMO_2"/>
    <property type="match status" value="1"/>
</dbReference>
<keyword evidence="2" id="KW-0539">Nucleus</keyword>
<evidence type="ECO:0000256" key="2">
    <source>
        <dbReference type="ARBA" id="ARBA00023242"/>
    </source>
</evidence>
<dbReference type="PANTHER" id="PTHR22812">
    <property type="entry name" value="CHROMOBOX PROTEIN"/>
    <property type="match status" value="1"/>
</dbReference>
<feature type="compositionally biased region" description="Low complexity" evidence="3">
    <location>
        <begin position="277"/>
        <end position="304"/>
    </location>
</feature>
<dbReference type="Pfam" id="PF00385">
    <property type="entry name" value="Chromo"/>
    <property type="match status" value="1"/>
</dbReference>
<feature type="compositionally biased region" description="Polar residues" evidence="3">
    <location>
        <begin position="305"/>
        <end position="319"/>
    </location>
</feature>
<proteinExistence type="predicted"/>
<comment type="subcellular location">
    <subcellularLocation>
        <location evidence="1">Nucleus</location>
    </subcellularLocation>
</comment>
<dbReference type="InterPro" id="IPR016197">
    <property type="entry name" value="Chromo-like_dom_sf"/>
</dbReference>
<dbReference type="Gene3D" id="2.40.50.40">
    <property type="match status" value="2"/>
</dbReference>
<feature type="compositionally biased region" description="Basic and acidic residues" evidence="3">
    <location>
        <begin position="263"/>
        <end position="276"/>
    </location>
</feature>
<organism evidence="5 6">
    <name type="scientific">Parasitella parasitica</name>
    <dbReference type="NCBI Taxonomy" id="35722"/>
    <lineage>
        <taxon>Eukaryota</taxon>
        <taxon>Fungi</taxon>
        <taxon>Fungi incertae sedis</taxon>
        <taxon>Mucoromycota</taxon>
        <taxon>Mucoromycotina</taxon>
        <taxon>Mucoromycetes</taxon>
        <taxon>Mucorales</taxon>
        <taxon>Mucorineae</taxon>
        <taxon>Mucoraceae</taxon>
        <taxon>Parasitella</taxon>
    </lineage>
</organism>
<feature type="region of interest" description="Disordered" evidence="3">
    <location>
        <begin position="113"/>
        <end position="173"/>
    </location>
</feature>
<protein>
    <recommendedName>
        <fullName evidence="4">Chromo domain-containing protein</fullName>
    </recommendedName>
</protein>
<gene>
    <name evidence="5" type="primary">PARPA_12101.1 scaffold 44939</name>
</gene>
<dbReference type="InterPro" id="IPR051219">
    <property type="entry name" value="Heterochromatin_chromo-domain"/>
</dbReference>
<dbReference type="InterPro" id="IPR023780">
    <property type="entry name" value="Chromo_domain"/>
</dbReference>
<dbReference type="EMBL" id="LN733737">
    <property type="protein sequence ID" value="CEP17801.1"/>
    <property type="molecule type" value="Genomic_DNA"/>
</dbReference>
<evidence type="ECO:0000313" key="5">
    <source>
        <dbReference type="EMBL" id="CEP17801.1"/>
    </source>
</evidence>
<dbReference type="STRING" id="35722.A0A0B7NGY0"/>